<evidence type="ECO:0000313" key="1">
    <source>
        <dbReference type="EMBL" id="KAJ0961039.1"/>
    </source>
</evidence>
<sequence length="73" mass="8102">MDSSSSPCPLDREYSSQIAALLSPPSPQSIQDFYDGLIRLKECHSLTLKYNEEVGKVDLMCFLFQVFHCGGAS</sequence>
<dbReference type="Proteomes" id="UP001085076">
    <property type="component" value="Unassembled WGS sequence"/>
</dbReference>
<accession>A0A9D5H2S2</accession>
<name>A0A9D5H2S2_9LILI</name>
<keyword evidence="2" id="KW-1185">Reference proteome</keyword>
<reference evidence="1 2" key="1">
    <citation type="journal article" date="2022" name="Hortic Res">
        <title>The genome of Dioscorea zingiberensis sheds light on the biosynthesis, origin and evolution of the medicinally important diosgenin saponins.</title>
        <authorList>
            <person name="Li Y."/>
            <person name="Tan C."/>
            <person name="Li Z."/>
            <person name="Guo J."/>
            <person name="Li S."/>
            <person name="Chen X."/>
            <person name="Wang C."/>
            <person name="Dai X."/>
            <person name="Yang H."/>
            <person name="Song W."/>
            <person name="Hou L."/>
            <person name="Xu J."/>
            <person name="Tong Z."/>
            <person name="Xu A."/>
            <person name="Yuan X."/>
            <person name="Wang W."/>
            <person name="Yang Q."/>
            <person name="Chen L."/>
            <person name="Sun Z."/>
            <person name="Wang K."/>
            <person name="Pan B."/>
            <person name="Chen J."/>
            <person name="Bao Y."/>
            <person name="Liu F."/>
            <person name="Qi X."/>
            <person name="Gang D.R."/>
            <person name="Wen J."/>
            <person name="Li J."/>
        </authorList>
    </citation>
    <scope>NUCLEOTIDE SEQUENCE [LARGE SCALE GENOMIC DNA]</scope>
    <source>
        <strain evidence="1">Dzin_1.0</strain>
    </source>
</reference>
<evidence type="ECO:0000313" key="2">
    <source>
        <dbReference type="Proteomes" id="UP001085076"/>
    </source>
</evidence>
<proteinExistence type="predicted"/>
<dbReference type="AlphaFoldDB" id="A0A9D5H2S2"/>
<protein>
    <submittedName>
        <fullName evidence="1">Uncharacterized protein</fullName>
    </submittedName>
</protein>
<comment type="caution">
    <text evidence="1">The sequence shown here is derived from an EMBL/GenBank/DDBJ whole genome shotgun (WGS) entry which is preliminary data.</text>
</comment>
<gene>
    <name evidence="1" type="ORF">J5N97_001012</name>
</gene>
<organism evidence="1 2">
    <name type="scientific">Dioscorea zingiberensis</name>
    <dbReference type="NCBI Taxonomy" id="325984"/>
    <lineage>
        <taxon>Eukaryota</taxon>
        <taxon>Viridiplantae</taxon>
        <taxon>Streptophyta</taxon>
        <taxon>Embryophyta</taxon>
        <taxon>Tracheophyta</taxon>
        <taxon>Spermatophyta</taxon>
        <taxon>Magnoliopsida</taxon>
        <taxon>Liliopsida</taxon>
        <taxon>Dioscoreales</taxon>
        <taxon>Dioscoreaceae</taxon>
        <taxon>Dioscorea</taxon>
    </lineage>
</organism>
<dbReference type="EMBL" id="JAGGNH010000044">
    <property type="protein sequence ID" value="KAJ0961039.1"/>
    <property type="molecule type" value="Genomic_DNA"/>
</dbReference>